<dbReference type="Proteomes" id="UP000722750">
    <property type="component" value="Unassembled WGS sequence"/>
</dbReference>
<protein>
    <submittedName>
        <fullName evidence="1">Uncharacterized protein</fullName>
    </submittedName>
</protein>
<dbReference type="AlphaFoldDB" id="A0A941VZZ8"/>
<evidence type="ECO:0000313" key="1">
    <source>
        <dbReference type="EMBL" id="MBS1257123.1"/>
    </source>
</evidence>
<gene>
    <name evidence="1" type="ORF">MAG551_00158</name>
</gene>
<evidence type="ECO:0000313" key="2">
    <source>
        <dbReference type="Proteomes" id="UP000722750"/>
    </source>
</evidence>
<organism evidence="1 2">
    <name type="scientific">Candidatus Scalindua arabica</name>
    <dbReference type="NCBI Taxonomy" id="1127984"/>
    <lineage>
        <taxon>Bacteria</taxon>
        <taxon>Pseudomonadati</taxon>
        <taxon>Planctomycetota</taxon>
        <taxon>Candidatus Brocadiia</taxon>
        <taxon>Candidatus Brocadiales</taxon>
        <taxon>Candidatus Scalinduaceae</taxon>
        <taxon>Candidatus Scalindua</taxon>
    </lineage>
</organism>
<proteinExistence type="predicted"/>
<reference evidence="1" key="1">
    <citation type="journal article" date="2021" name="ISME J.">
        <title>Fine-scale metabolic discontinuity in a stratified prokaryote microbiome of a Red Sea deep halocline.</title>
        <authorList>
            <person name="Michoud G."/>
            <person name="Ngugi D.K."/>
            <person name="Barozzi A."/>
            <person name="Merlino G."/>
            <person name="Calleja M.L."/>
            <person name="Delgado-Huertas A."/>
            <person name="Moran X.A.G."/>
            <person name="Daffonchio D."/>
        </authorList>
    </citation>
    <scope>NUCLEOTIDE SEQUENCE</scope>
    <source>
        <strain evidence="1">SuakinDeep_MAG55_1</strain>
    </source>
</reference>
<name>A0A941VZZ8_9BACT</name>
<comment type="caution">
    <text evidence="1">The sequence shown here is derived from an EMBL/GenBank/DDBJ whole genome shotgun (WGS) entry which is preliminary data.</text>
</comment>
<sequence length="81" mass="9137">MDIKPTPTNQTSLFLIKDGIGILRLICLLNNLEIELIGQMPHPKRPAKRNTTNRSGKLNCQHRIRAIFLPPIEMSDCTASK</sequence>
<dbReference type="EMBL" id="JAANXD010000008">
    <property type="protein sequence ID" value="MBS1257123.1"/>
    <property type="molecule type" value="Genomic_DNA"/>
</dbReference>
<accession>A0A941VZZ8</accession>